<gene>
    <name evidence="3" type="ORF">Sjap_012766</name>
</gene>
<name>A0AAP0IWR5_9MAGN</name>
<evidence type="ECO:0000313" key="4">
    <source>
        <dbReference type="Proteomes" id="UP001417504"/>
    </source>
</evidence>
<dbReference type="AlphaFoldDB" id="A0AAP0IWR5"/>
<dbReference type="EMBL" id="JBBNAE010000005">
    <property type="protein sequence ID" value="KAK9123164.1"/>
    <property type="molecule type" value="Genomic_DNA"/>
</dbReference>
<keyword evidence="1" id="KW-0175">Coiled coil</keyword>
<accession>A0AAP0IWR5</accession>
<keyword evidence="2" id="KW-1133">Transmembrane helix</keyword>
<keyword evidence="2" id="KW-0472">Membrane</keyword>
<feature type="coiled-coil region" evidence="1">
    <location>
        <begin position="103"/>
        <end position="137"/>
    </location>
</feature>
<organism evidence="3 4">
    <name type="scientific">Stephania japonica</name>
    <dbReference type="NCBI Taxonomy" id="461633"/>
    <lineage>
        <taxon>Eukaryota</taxon>
        <taxon>Viridiplantae</taxon>
        <taxon>Streptophyta</taxon>
        <taxon>Embryophyta</taxon>
        <taxon>Tracheophyta</taxon>
        <taxon>Spermatophyta</taxon>
        <taxon>Magnoliopsida</taxon>
        <taxon>Ranunculales</taxon>
        <taxon>Menispermaceae</taxon>
        <taxon>Menispermoideae</taxon>
        <taxon>Cissampelideae</taxon>
        <taxon>Stephania</taxon>
    </lineage>
</organism>
<evidence type="ECO:0000256" key="1">
    <source>
        <dbReference type="SAM" id="Coils"/>
    </source>
</evidence>
<comment type="caution">
    <text evidence="3">The sequence shown here is derived from an EMBL/GenBank/DDBJ whole genome shotgun (WGS) entry which is preliminary data.</text>
</comment>
<proteinExistence type="predicted"/>
<dbReference type="Proteomes" id="UP001417504">
    <property type="component" value="Unassembled WGS sequence"/>
</dbReference>
<evidence type="ECO:0000256" key="2">
    <source>
        <dbReference type="SAM" id="Phobius"/>
    </source>
</evidence>
<keyword evidence="4" id="KW-1185">Reference proteome</keyword>
<evidence type="ECO:0000313" key="3">
    <source>
        <dbReference type="EMBL" id="KAK9123164.1"/>
    </source>
</evidence>
<protein>
    <submittedName>
        <fullName evidence="3">Uncharacterized protein</fullName>
    </submittedName>
</protein>
<reference evidence="3 4" key="1">
    <citation type="submission" date="2024-01" db="EMBL/GenBank/DDBJ databases">
        <title>Genome assemblies of Stephania.</title>
        <authorList>
            <person name="Yang L."/>
        </authorList>
    </citation>
    <scope>NUCLEOTIDE SEQUENCE [LARGE SCALE GENOMIC DNA]</scope>
    <source>
        <strain evidence="3">QJT</strain>
        <tissue evidence="3">Leaf</tissue>
    </source>
</reference>
<feature type="transmembrane region" description="Helical" evidence="2">
    <location>
        <begin position="12"/>
        <end position="33"/>
    </location>
</feature>
<sequence length="170" mass="18860">MDVLQLRRPISNLLNVCSLIVSLQITSLGIIWIQTERHKKTARAANFRGQTNEKKPIVGGVIDLDTAGNRNIREACWCPRSKLDRNLKQKNGMITTIYAMKALNLKRCKLSHAEEILAEYEKEKINHIIEKAILKAEEEGAKVLSLGHIEVNVACPQASMASSISGSSPT</sequence>
<keyword evidence="2" id="KW-0812">Transmembrane</keyword>